<evidence type="ECO:0000256" key="1">
    <source>
        <dbReference type="SAM" id="SignalP"/>
    </source>
</evidence>
<dbReference type="InterPro" id="IPR001119">
    <property type="entry name" value="SLH_dom"/>
</dbReference>
<evidence type="ECO:0000313" key="3">
    <source>
        <dbReference type="EMBL" id="UOQ58710.1"/>
    </source>
</evidence>
<organism evidence="3 4">
    <name type="scientific">Leucobacter allii</name>
    <dbReference type="NCBI Taxonomy" id="2932247"/>
    <lineage>
        <taxon>Bacteria</taxon>
        <taxon>Bacillati</taxon>
        <taxon>Actinomycetota</taxon>
        <taxon>Actinomycetes</taxon>
        <taxon>Micrococcales</taxon>
        <taxon>Microbacteriaceae</taxon>
        <taxon>Leucobacter</taxon>
    </lineage>
</organism>
<dbReference type="RefSeq" id="WP_244729815.1">
    <property type="nucleotide sequence ID" value="NZ_CP095045.1"/>
</dbReference>
<dbReference type="Pfam" id="PF00395">
    <property type="entry name" value="SLH"/>
    <property type="match status" value="1"/>
</dbReference>
<sequence length="993" mass="102737">MKLRRPIAALTATALAMTGAAFGAAAAAQAAPGLETAYVPGDEIRPSTAETESSVYNEWHFGPGTGRTQSVALQARNGVELEAGVDTQIIRGNGNDVDPAADGTSVEELIAGLGVAASDTSRLSYQVGIRVDTDGDGVWEPGEGWSTLRAPVADPAGNWTTSQPIGALAKNASLPLADLLAELAAVAEAEGPVYPISFGFLASKPAAGTLVSSFTAEGVTTRFSAAPAVAAELPASLDFVGAAQIRPNEDSYAGWHDGAAAGGSYASVVGARGAIDGLEVTGKAQILNGFADEDFLPNALARAAGARIVATGEAWAQFPVFWYQDGVPGAQFTTIRAQVPASGVLAEAEAWISSKDLPGITANTGASLEAILAAIGDHDLIGYGVFVDEGRTATITSIAFDGAQTDFARAASPAPESGRAPLSEIANPSTGAEETAVYNDWHFDPDHGNADGSVTQARNGLAIAAGGDALVLRGNGNDQAIGAATTPIAELAASLGVVASSTEKLSYQIPVRVDTDGDAAWQAGEGWTTLRAPAADPEGDWTTSQAIPGSSFGANARAPLAELVDALGPNAYPIGAGFLVAKSAEDVLVSSFTADGATTRFFAEPAAPAPAGDPLAEQLALDGIRPDESSYPGWHNGVAPDDARLGGIAEATGEHGAVLGLEISGKYQLLNGFAPEDVLVNAASRAAELVVDADGPVWAQIPVHYYPEGSLAPQFTTLRALVPESGSLAEASSWITSRALPGIAANAEASLDEIVAALGDHDVIGYGVFVDAEQTATVRTIAFDGTATDLTRAGIPPFENPFEDIAEDTKFGTEILWMAEQGLTTGFRQADGTTRFDGARKVTREAVAAFLYRIAAPEGYTAPATSPFADVDPGDQFYTEISWMHEAGLSTGTKQADGTRTFAPKSTMSREAFAAFMYRMEAPTGYTAPKASPFADVRTSHRFYKQIAWMYESGLSTGTRQGAGKKPIYQPLSKLTRQATAAFLFRSDQLFSD</sequence>
<evidence type="ECO:0000259" key="2">
    <source>
        <dbReference type="PROSITE" id="PS51272"/>
    </source>
</evidence>
<protein>
    <submittedName>
        <fullName evidence="3">S-layer homology domain-containing protein</fullName>
    </submittedName>
</protein>
<dbReference type="PROSITE" id="PS51272">
    <property type="entry name" value="SLH"/>
    <property type="match status" value="3"/>
</dbReference>
<reference evidence="3 4" key="1">
    <citation type="submission" date="2022-04" db="EMBL/GenBank/DDBJ databases">
        <title>Leucobacter sp. isolated from rhizosphere of garlic.</title>
        <authorList>
            <person name="Won M."/>
            <person name="Lee C.-M."/>
            <person name="Woen H.-Y."/>
            <person name="Kwon S.-W."/>
        </authorList>
    </citation>
    <scope>NUCLEOTIDE SEQUENCE [LARGE SCALE GENOMIC DNA]</scope>
    <source>
        <strain evidence="3 4">H21R-40</strain>
    </source>
</reference>
<feature type="chain" id="PRO_5046525299" evidence="1">
    <location>
        <begin position="31"/>
        <end position="993"/>
    </location>
</feature>
<dbReference type="Proteomes" id="UP000831786">
    <property type="component" value="Chromosome"/>
</dbReference>
<name>A0ABY4FR06_9MICO</name>
<keyword evidence="4" id="KW-1185">Reference proteome</keyword>
<keyword evidence="1" id="KW-0732">Signal</keyword>
<gene>
    <name evidence="3" type="ORF">MUN78_07785</name>
</gene>
<dbReference type="EMBL" id="CP095045">
    <property type="protein sequence ID" value="UOQ58710.1"/>
    <property type="molecule type" value="Genomic_DNA"/>
</dbReference>
<feature type="domain" description="SLH" evidence="2">
    <location>
        <begin position="798"/>
        <end position="863"/>
    </location>
</feature>
<accession>A0ABY4FR06</accession>
<feature type="signal peptide" evidence="1">
    <location>
        <begin position="1"/>
        <end position="30"/>
    </location>
</feature>
<evidence type="ECO:0000313" key="4">
    <source>
        <dbReference type="Proteomes" id="UP000831786"/>
    </source>
</evidence>
<feature type="domain" description="SLH" evidence="2">
    <location>
        <begin position="934"/>
        <end position="993"/>
    </location>
</feature>
<feature type="domain" description="SLH" evidence="2">
    <location>
        <begin position="864"/>
        <end position="931"/>
    </location>
</feature>
<proteinExistence type="predicted"/>